<protein>
    <submittedName>
        <fullName evidence="1">Uncharacterized protein</fullName>
    </submittedName>
</protein>
<accession>A0A6A6RAE4</accession>
<sequence length="183" mass="20148">MGNSSSARCEEHPPPYNAILAENSTRVEVQEQPRSTAIQATSSGNVTSMNLTISSSHPEPFIQIFRLTYCNINTTTEKYGNIVPTSCNLCIQQGSTGHITNANTCNINVHTYSASDIFNPVSCNIYIWNDANGTIDNPRSCNIYFQGSSKNFTISNPKGGALFFGENHFTNKRTCKFCCQPDE</sequence>
<gene>
    <name evidence="1" type="ORF">BU16DRAFT_614441</name>
</gene>
<reference evidence="1" key="1">
    <citation type="journal article" date="2020" name="Stud. Mycol.">
        <title>101 Dothideomycetes genomes: a test case for predicting lifestyles and emergence of pathogens.</title>
        <authorList>
            <person name="Haridas S."/>
            <person name="Albert R."/>
            <person name="Binder M."/>
            <person name="Bloem J."/>
            <person name="Labutti K."/>
            <person name="Salamov A."/>
            <person name="Andreopoulos B."/>
            <person name="Baker S."/>
            <person name="Barry K."/>
            <person name="Bills G."/>
            <person name="Bluhm B."/>
            <person name="Cannon C."/>
            <person name="Castanera R."/>
            <person name="Culley D."/>
            <person name="Daum C."/>
            <person name="Ezra D."/>
            <person name="Gonzalez J."/>
            <person name="Henrissat B."/>
            <person name="Kuo A."/>
            <person name="Liang C."/>
            <person name="Lipzen A."/>
            <person name="Lutzoni F."/>
            <person name="Magnuson J."/>
            <person name="Mondo S."/>
            <person name="Nolan M."/>
            <person name="Ohm R."/>
            <person name="Pangilinan J."/>
            <person name="Park H.-J."/>
            <person name="Ramirez L."/>
            <person name="Alfaro M."/>
            <person name="Sun H."/>
            <person name="Tritt A."/>
            <person name="Yoshinaga Y."/>
            <person name="Zwiers L.-H."/>
            <person name="Turgeon B."/>
            <person name="Goodwin S."/>
            <person name="Spatafora J."/>
            <person name="Crous P."/>
            <person name="Grigoriev I."/>
        </authorList>
    </citation>
    <scope>NUCLEOTIDE SEQUENCE</scope>
    <source>
        <strain evidence="1">CBS 269.34</strain>
    </source>
</reference>
<evidence type="ECO:0000313" key="2">
    <source>
        <dbReference type="Proteomes" id="UP000799750"/>
    </source>
</evidence>
<proteinExistence type="predicted"/>
<name>A0A6A6RAE4_9PEZI</name>
<keyword evidence="2" id="KW-1185">Reference proteome</keyword>
<organism evidence="1 2">
    <name type="scientific">Lophium mytilinum</name>
    <dbReference type="NCBI Taxonomy" id="390894"/>
    <lineage>
        <taxon>Eukaryota</taxon>
        <taxon>Fungi</taxon>
        <taxon>Dikarya</taxon>
        <taxon>Ascomycota</taxon>
        <taxon>Pezizomycotina</taxon>
        <taxon>Dothideomycetes</taxon>
        <taxon>Pleosporomycetidae</taxon>
        <taxon>Mytilinidiales</taxon>
        <taxon>Mytilinidiaceae</taxon>
        <taxon>Lophium</taxon>
    </lineage>
</organism>
<dbReference type="Proteomes" id="UP000799750">
    <property type="component" value="Unassembled WGS sequence"/>
</dbReference>
<dbReference type="AlphaFoldDB" id="A0A6A6RAE4"/>
<dbReference type="EMBL" id="MU004183">
    <property type="protein sequence ID" value="KAF2500723.1"/>
    <property type="molecule type" value="Genomic_DNA"/>
</dbReference>
<evidence type="ECO:0000313" key="1">
    <source>
        <dbReference type="EMBL" id="KAF2500723.1"/>
    </source>
</evidence>